<gene>
    <name evidence="1" type="ORF">RM51_10640</name>
</gene>
<comment type="caution">
    <text evidence="1">The sequence shown here is derived from an EMBL/GenBank/DDBJ whole genome shotgun (WGS) entry which is preliminary data.</text>
</comment>
<dbReference type="AlphaFoldDB" id="A0A0B4DE43"/>
<name>A0A0B4DE43_9FLAO</name>
<accession>A0A0B4DE43</accession>
<reference evidence="1 2" key="1">
    <citation type="submission" date="2014-12" db="EMBL/GenBank/DDBJ databases">
        <title>Genome sequencing of Chryseobacterium taiwanense TPW19.</title>
        <authorList>
            <person name="Tan P.W."/>
            <person name="Chan K.-G."/>
        </authorList>
    </citation>
    <scope>NUCLEOTIDE SEQUENCE [LARGE SCALE GENOMIC DNA]</scope>
    <source>
        <strain evidence="1 2">TPW19</strain>
    </source>
</reference>
<dbReference type="EMBL" id="JWTA01000008">
    <property type="protein sequence ID" value="KIC62650.1"/>
    <property type="molecule type" value="Genomic_DNA"/>
</dbReference>
<keyword evidence="2" id="KW-1185">Reference proteome</keyword>
<evidence type="ECO:0008006" key="3">
    <source>
        <dbReference type="Google" id="ProtNLM"/>
    </source>
</evidence>
<evidence type="ECO:0000313" key="2">
    <source>
        <dbReference type="Proteomes" id="UP000031167"/>
    </source>
</evidence>
<organism evidence="1 2">
    <name type="scientific">Chryseobacterium taiwanense</name>
    <dbReference type="NCBI Taxonomy" id="363331"/>
    <lineage>
        <taxon>Bacteria</taxon>
        <taxon>Pseudomonadati</taxon>
        <taxon>Bacteroidota</taxon>
        <taxon>Flavobacteriia</taxon>
        <taxon>Flavobacteriales</taxon>
        <taxon>Weeksellaceae</taxon>
        <taxon>Chryseobacterium group</taxon>
        <taxon>Chryseobacterium</taxon>
    </lineage>
</organism>
<evidence type="ECO:0000313" key="1">
    <source>
        <dbReference type="EMBL" id="KIC62650.1"/>
    </source>
</evidence>
<protein>
    <recommendedName>
        <fullName evidence="3">AraC family transcriptional regulator</fullName>
    </recommendedName>
</protein>
<dbReference type="RefSeq" id="WP_039368872.1">
    <property type="nucleotide sequence ID" value="NZ_JWTA01000008.1"/>
</dbReference>
<dbReference type="OrthoDB" id="9828214at2"/>
<sequence length="192" mass="22726">MVHLQKELTKTGFSINPLSHIIKKKQGKSDFNTLKYFCILLILDDLTITIEEETYEIKSNSLVFIGPHKMLSFREYKRKEIFIYSFSSLFYEQYSNNPTYLYSILFFNSRTDIFHISYVDASKNMIKYYLVERLYNFQNKNEELFISAAYTIIKSLILDASLALNSKINEKTEKPQYTTNILTSFNMKIKMN</sequence>
<proteinExistence type="predicted"/>
<dbReference type="STRING" id="363331.RM51_10640"/>
<dbReference type="Proteomes" id="UP000031167">
    <property type="component" value="Unassembled WGS sequence"/>
</dbReference>